<accession>A0A6J7STW0</accession>
<reference evidence="3" key="1">
    <citation type="submission" date="2020-05" db="EMBL/GenBank/DDBJ databases">
        <authorList>
            <person name="Chiriac C."/>
            <person name="Salcher M."/>
            <person name="Ghai R."/>
            <person name="Kavagutti S V."/>
        </authorList>
    </citation>
    <scope>NUCLEOTIDE SEQUENCE</scope>
</reference>
<dbReference type="EMBL" id="CAEZZL010000088">
    <property type="protein sequence ID" value="CAB4765952.1"/>
    <property type="molecule type" value="Genomic_DNA"/>
</dbReference>
<dbReference type="EMBL" id="CAFBQH010000006">
    <property type="protein sequence ID" value="CAB5044849.1"/>
    <property type="molecule type" value="Genomic_DNA"/>
</dbReference>
<evidence type="ECO:0000313" key="3">
    <source>
        <dbReference type="EMBL" id="CAB5044849.1"/>
    </source>
</evidence>
<organism evidence="3">
    <name type="scientific">freshwater metagenome</name>
    <dbReference type="NCBI Taxonomy" id="449393"/>
    <lineage>
        <taxon>unclassified sequences</taxon>
        <taxon>metagenomes</taxon>
        <taxon>ecological metagenomes</taxon>
    </lineage>
</organism>
<dbReference type="EMBL" id="CAEZXA010000059">
    <property type="protein sequence ID" value="CAB4675516.1"/>
    <property type="molecule type" value="Genomic_DNA"/>
</dbReference>
<evidence type="ECO:0000313" key="2">
    <source>
        <dbReference type="EMBL" id="CAB4765952.1"/>
    </source>
</evidence>
<proteinExistence type="predicted"/>
<evidence type="ECO:0000313" key="1">
    <source>
        <dbReference type="EMBL" id="CAB4675516.1"/>
    </source>
</evidence>
<name>A0A6J7STW0_9ZZZZ</name>
<dbReference type="AlphaFoldDB" id="A0A6J7STW0"/>
<protein>
    <submittedName>
        <fullName evidence="3">Unannotated protein</fullName>
    </submittedName>
</protein>
<gene>
    <name evidence="1" type="ORF">UFOPK2334_00805</name>
    <name evidence="2" type="ORF">UFOPK2870_01020</name>
    <name evidence="3" type="ORF">UFOPK4293_00180</name>
</gene>
<sequence length="161" mass="17832">MVDQPDVLELEPYAQDLYLAVTRAIPHWITSRVQEIASMSIDETSKEFSSALAEVVQQTQSFVSGDLYSLLATDVDAQQSNPLHVLRTSTASATRLLQTSGVTPPRRDEYEVRAMPEDVFSIGPLTWRDLGEDVHEAGISWGAWKAATILMRRRADGSIPS</sequence>